<evidence type="ECO:0000256" key="6">
    <source>
        <dbReference type="ARBA" id="ARBA00023180"/>
    </source>
</evidence>
<protein>
    <submittedName>
        <fullName evidence="8">S1/P1 nuclease</fullName>
    </submittedName>
</protein>
<dbReference type="InterPro" id="IPR003154">
    <property type="entry name" value="S1/P1nuclease"/>
</dbReference>
<gene>
    <name evidence="8" type="ORF">QF205_08390</name>
</gene>
<evidence type="ECO:0000256" key="1">
    <source>
        <dbReference type="ARBA" id="ARBA00022722"/>
    </source>
</evidence>
<dbReference type="InterPro" id="IPR008947">
    <property type="entry name" value="PLipase_C/P1_nuclease_dom_sf"/>
</dbReference>
<evidence type="ECO:0000256" key="3">
    <source>
        <dbReference type="ARBA" id="ARBA00022759"/>
    </source>
</evidence>
<keyword evidence="9" id="KW-1185">Reference proteome</keyword>
<accession>A0ABT6MSL8</accession>
<feature type="chain" id="PRO_5045761488" evidence="7">
    <location>
        <begin position="23"/>
        <end position="267"/>
    </location>
</feature>
<dbReference type="RefSeq" id="WP_280942303.1">
    <property type="nucleotide sequence ID" value="NZ_JARYGX010000018.1"/>
</dbReference>
<evidence type="ECO:0000256" key="2">
    <source>
        <dbReference type="ARBA" id="ARBA00022723"/>
    </source>
</evidence>
<keyword evidence="5" id="KW-1015">Disulfide bond</keyword>
<sequence length="267" mass="29097">MRRTTVLLLLSCLLACSGLAQAWDGHGHRLVARLAEPHLHPDARAEVQRLLALEGASRMHEVASWADDLRSGESPLAKESARWHFVNMAEDGCAYDAARHCPEGDCVVAALHKQAGILGDRDQPDAERLQALKFVVHFVGDIHQPLHAGYGHDRGGNRVQVHVHGKGSNLHALWDEDLLATAGLDEAAHADKLQLTEDRLPADVGPYTPSAPAVWAEQSCRIATAPGVYPDEAKLGEAYLRQHLPTVERQVRLGAARLARLLNEVLA</sequence>
<dbReference type="SUPFAM" id="SSF48537">
    <property type="entry name" value="Phospholipase C/P1 nuclease"/>
    <property type="match status" value="1"/>
</dbReference>
<dbReference type="CDD" id="cd11010">
    <property type="entry name" value="S1-P1_nuclease"/>
    <property type="match status" value="1"/>
</dbReference>
<evidence type="ECO:0000256" key="5">
    <source>
        <dbReference type="ARBA" id="ARBA00023157"/>
    </source>
</evidence>
<keyword evidence="1" id="KW-0540">Nuclease</keyword>
<reference evidence="8" key="2">
    <citation type="submission" date="2023-04" db="EMBL/GenBank/DDBJ databases">
        <authorList>
            <person name="Sun J.-Q."/>
        </authorList>
    </citation>
    <scope>NUCLEOTIDE SEQUENCE</scope>
    <source>
        <strain evidence="8">CC-YY355</strain>
    </source>
</reference>
<keyword evidence="2" id="KW-0479">Metal-binding</keyword>
<keyword evidence="7" id="KW-0732">Signal</keyword>
<organism evidence="8 9">
    <name type="scientific">Luteimonas composti</name>
    <dbReference type="NCBI Taxonomy" id="398257"/>
    <lineage>
        <taxon>Bacteria</taxon>
        <taxon>Pseudomonadati</taxon>
        <taxon>Pseudomonadota</taxon>
        <taxon>Gammaproteobacteria</taxon>
        <taxon>Lysobacterales</taxon>
        <taxon>Lysobacteraceae</taxon>
        <taxon>Luteimonas</taxon>
    </lineage>
</organism>
<keyword evidence="4" id="KW-0378">Hydrolase</keyword>
<evidence type="ECO:0000313" key="8">
    <source>
        <dbReference type="EMBL" id="MDH7453088.1"/>
    </source>
</evidence>
<reference evidence="8" key="1">
    <citation type="journal article" date="2007" name="Int. J. Syst. Evol. Microbiol.">
        <title>Luteimonas composti sp. nov., a moderately thermophilic bacterium isolated from food waste.</title>
        <authorList>
            <person name="Young C.C."/>
            <person name="Kampfer P."/>
            <person name="Chen W.M."/>
            <person name="Yen W.S."/>
            <person name="Arun A.B."/>
            <person name="Lai W.A."/>
            <person name="Shen F.T."/>
            <person name="Rekha P.D."/>
            <person name="Lin K.Y."/>
            <person name="Chou J.H."/>
        </authorList>
    </citation>
    <scope>NUCLEOTIDE SEQUENCE</scope>
    <source>
        <strain evidence="8">CC-YY355</strain>
    </source>
</reference>
<evidence type="ECO:0000256" key="4">
    <source>
        <dbReference type="ARBA" id="ARBA00022801"/>
    </source>
</evidence>
<proteinExistence type="predicted"/>
<dbReference type="EMBL" id="JARYGX010000018">
    <property type="protein sequence ID" value="MDH7453088.1"/>
    <property type="molecule type" value="Genomic_DNA"/>
</dbReference>
<dbReference type="Pfam" id="PF02265">
    <property type="entry name" value="S1-P1_nuclease"/>
    <property type="match status" value="1"/>
</dbReference>
<feature type="signal peptide" evidence="7">
    <location>
        <begin position="1"/>
        <end position="22"/>
    </location>
</feature>
<comment type="caution">
    <text evidence="8">The sequence shown here is derived from an EMBL/GenBank/DDBJ whole genome shotgun (WGS) entry which is preliminary data.</text>
</comment>
<name>A0ABT6MSL8_9GAMM</name>
<evidence type="ECO:0000256" key="7">
    <source>
        <dbReference type="SAM" id="SignalP"/>
    </source>
</evidence>
<dbReference type="Gene3D" id="1.10.575.10">
    <property type="entry name" value="P1 Nuclease"/>
    <property type="match status" value="1"/>
</dbReference>
<keyword evidence="6" id="KW-0325">Glycoprotein</keyword>
<evidence type="ECO:0000313" key="9">
    <source>
        <dbReference type="Proteomes" id="UP001160550"/>
    </source>
</evidence>
<keyword evidence="3" id="KW-0255">Endonuclease</keyword>
<dbReference type="PANTHER" id="PTHR33146">
    <property type="entry name" value="ENDONUCLEASE 4"/>
    <property type="match status" value="1"/>
</dbReference>
<dbReference type="Proteomes" id="UP001160550">
    <property type="component" value="Unassembled WGS sequence"/>
</dbReference>
<dbReference type="PANTHER" id="PTHR33146:SF26">
    <property type="entry name" value="ENDONUCLEASE 4"/>
    <property type="match status" value="1"/>
</dbReference>